<accession>A0A5C1DHY7</accession>
<dbReference type="PROSITE" id="PS01081">
    <property type="entry name" value="HTH_TETR_1"/>
    <property type="match status" value="1"/>
</dbReference>
<dbReference type="InterPro" id="IPR009057">
    <property type="entry name" value="Homeodomain-like_sf"/>
</dbReference>
<evidence type="ECO:0000256" key="5">
    <source>
        <dbReference type="PROSITE-ProRule" id="PRU00335"/>
    </source>
</evidence>
<dbReference type="GO" id="GO:0003700">
    <property type="term" value="F:DNA-binding transcription factor activity"/>
    <property type="evidence" value="ECO:0007669"/>
    <property type="project" value="TreeGrafter"/>
</dbReference>
<dbReference type="SUPFAM" id="SSF46689">
    <property type="entry name" value="Homeodomain-like"/>
    <property type="match status" value="1"/>
</dbReference>
<dbReference type="GO" id="GO:0000976">
    <property type="term" value="F:transcription cis-regulatory region binding"/>
    <property type="evidence" value="ECO:0007669"/>
    <property type="project" value="TreeGrafter"/>
</dbReference>
<dbReference type="InterPro" id="IPR050109">
    <property type="entry name" value="HTH-type_TetR-like_transc_reg"/>
</dbReference>
<evidence type="ECO:0000256" key="2">
    <source>
        <dbReference type="ARBA" id="ARBA00023015"/>
    </source>
</evidence>
<keyword evidence="2" id="KW-0805">Transcription regulation</keyword>
<dbReference type="PROSITE" id="PS50977">
    <property type="entry name" value="HTH_TETR_2"/>
    <property type="match status" value="1"/>
</dbReference>
<dbReference type="AlphaFoldDB" id="A0A5C1DHY7"/>
<gene>
    <name evidence="7" type="ORF">FYK34_08615</name>
</gene>
<keyword evidence="1" id="KW-0678">Repressor</keyword>
<protein>
    <submittedName>
        <fullName evidence="7">TetR/AcrR family transcriptional regulator</fullName>
    </submittedName>
</protein>
<evidence type="ECO:0000256" key="1">
    <source>
        <dbReference type="ARBA" id="ARBA00022491"/>
    </source>
</evidence>
<dbReference type="EMBL" id="CP043473">
    <property type="protein sequence ID" value="QEL55627.1"/>
    <property type="molecule type" value="Genomic_DNA"/>
</dbReference>
<name>A0A5C1DHY7_9NEIS</name>
<keyword evidence="8" id="KW-1185">Reference proteome</keyword>
<dbReference type="InterPro" id="IPR039536">
    <property type="entry name" value="TetR_C_Proteobacteria"/>
</dbReference>
<dbReference type="Pfam" id="PF14246">
    <property type="entry name" value="TetR_C_7"/>
    <property type="match status" value="1"/>
</dbReference>
<evidence type="ECO:0000259" key="6">
    <source>
        <dbReference type="PROSITE" id="PS50977"/>
    </source>
</evidence>
<feature type="domain" description="HTH tetR-type" evidence="6">
    <location>
        <begin position="6"/>
        <end position="66"/>
    </location>
</feature>
<keyword evidence="3 5" id="KW-0238">DNA-binding</keyword>
<dbReference type="Proteomes" id="UP000322079">
    <property type="component" value="Chromosome"/>
</dbReference>
<organism evidence="7 8">
    <name type="scientific">Chromobacterium paludis</name>
    <dbReference type="NCBI Taxonomy" id="2605945"/>
    <lineage>
        <taxon>Bacteria</taxon>
        <taxon>Pseudomonadati</taxon>
        <taxon>Pseudomonadota</taxon>
        <taxon>Betaproteobacteria</taxon>
        <taxon>Neisseriales</taxon>
        <taxon>Chromobacteriaceae</taxon>
        <taxon>Chromobacterium</taxon>
    </lineage>
</organism>
<dbReference type="RefSeq" id="WP_149295988.1">
    <property type="nucleotide sequence ID" value="NZ_CP043473.1"/>
</dbReference>
<evidence type="ECO:0000256" key="3">
    <source>
        <dbReference type="ARBA" id="ARBA00023125"/>
    </source>
</evidence>
<evidence type="ECO:0000256" key="4">
    <source>
        <dbReference type="ARBA" id="ARBA00023163"/>
    </source>
</evidence>
<evidence type="ECO:0000313" key="8">
    <source>
        <dbReference type="Proteomes" id="UP000322079"/>
    </source>
</evidence>
<dbReference type="Pfam" id="PF00440">
    <property type="entry name" value="TetR_N"/>
    <property type="match status" value="1"/>
</dbReference>
<dbReference type="PRINTS" id="PR00455">
    <property type="entry name" value="HTHTETR"/>
</dbReference>
<feature type="DNA-binding region" description="H-T-H motif" evidence="5">
    <location>
        <begin position="29"/>
        <end position="48"/>
    </location>
</feature>
<keyword evidence="4" id="KW-0804">Transcription</keyword>
<dbReference type="Gene3D" id="1.10.10.60">
    <property type="entry name" value="Homeodomain-like"/>
    <property type="match status" value="1"/>
</dbReference>
<sequence>MRVKTESRRQAIVEGAAEVFLEHGYDATSMAEIAARIGVTKPTLYGYFPSKEELFEMVMKKLAIDLLASSFEHLSPDKDIDLTLQQFGEHFLVCMLQPSLVTLRGIIMTEGRRSGLGLLLYDKGLASQIDRLADFLCSEMDAGRLQKAKPTTAAAHLLGMLESEYQRHLLGAACEQPTREQIAESVRDAVAVFLRGYAPERKRRTKTKTAEQATVEGRG</sequence>
<dbReference type="KEGG" id="chrm:FYK34_08615"/>
<dbReference type="PANTHER" id="PTHR30055:SF119">
    <property type="entry name" value="NALC"/>
    <property type="match status" value="1"/>
</dbReference>
<dbReference type="InterPro" id="IPR023772">
    <property type="entry name" value="DNA-bd_HTH_TetR-type_CS"/>
</dbReference>
<dbReference type="InterPro" id="IPR001647">
    <property type="entry name" value="HTH_TetR"/>
</dbReference>
<dbReference type="Gene3D" id="1.10.357.10">
    <property type="entry name" value="Tetracycline Repressor, domain 2"/>
    <property type="match status" value="1"/>
</dbReference>
<evidence type="ECO:0000313" key="7">
    <source>
        <dbReference type="EMBL" id="QEL55627.1"/>
    </source>
</evidence>
<reference evidence="7 8" key="1">
    <citation type="submission" date="2019-08" db="EMBL/GenBank/DDBJ databases">
        <title>Chromobacterium paludis, a novel bacterium isolated from a Maryland marsh pond.</title>
        <authorList>
            <person name="Blackburn M.B."/>
            <person name="Gundersen-Rindal D.E."/>
        </authorList>
    </citation>
    <scope>NUCLEOTIDE SEQUENCE [LARGE SCALE GENOMIC DNA]</scope>
    <source>
        <strain evidence="8">IIBBL 257-1</strain>
    </source>
</reference>
<dbReference type="PANTHER" id="PTHR30055">
    <property type="entry name" value="HTH-TYPE TRANSCRIPTIONAL REGULATOR RUTR"/>
    <property type="match status" value="1"/>
</dbReference>
<dbReference type="FunFam" id="1.10.10.60:FF:000141">
    <property type="entry name" value="TetR family transcriptional regulator"/>
    <property type="match status" value="1"/>
</dbReference>
<proteinExistence type="predicted"/>